<keyword evidence="1" id="KW-1133">Transmembrane helix</keyword>
<feature type="domain" description="BIG2" evidence="2">
    <location>
        <begin position="177"/>
        <end position="243"/>
    </location>
</feature>
<dbReference type="Proteomes" id="UP000824230">
    <property type="component" value="Unassembled WGS sequence"/>
</dbReference>
<evidence type="ECO:0000259" key="2">
    <source>
        <dbReference type="SMART" id="SM00635"/>
    </source>
</evidence>
<evidence type="ECO:0000256" key="1">
    <source>
        <dbReference type="SAM" id="Phobius"/>
    </source>
</evidence>
<dbReference type="InterPro" id="IPR003343">
    <property type="entry name" value="Big_2"/>
</dbReference>
<feature type="transmembrane region" description="Helical" evidence="1">
    <location>
        <begin position="251"/>
        <end position="273"/>
    </location>
</feature>
<dbReference type="SMART" id="SM00635">
    <property type="entry name" value="BID_2"/>
    <property type="match status" value="3"/>
</dbReference>
<feature type="domain" description="BIG2" evidence="2">
    <location>
        <begin position="1"/>
        <end position="69"/>
    </location>
</feature>
<keyword evidence="1" id="KW-0472">Membrane</keyword>
<dbReference type="Gene3D" id="2.60.40.1080">
    <property type="match status" value="3"/>
</dbReference>
<name>A0A9D2ANA4_9FIRM</name>
<comment type="caution">
    <text evidence="3">The sequence shown here is derived from an EMBL/GenBank/DDBJ whole genome shotgun (WGS) entry which is preliminary data.</text>
</comment>
<dbReference type="InterPro" id="IPR008964">
    <property type="entry name" value="Invasin/intimin_cell_adhesion"/>
</dbReference>
<reference evidence="3" key="1">
    <citation type="journal article" date="2021" name="PeerJ">
        <title>Extensive microbial diversity within the chicken gut microbiome revealed by metagenomics and culture.</title>
        <authorList>
            <person name="Gilroy R."/>
            <person name="Ravi A."/>
            <person name="Getino M."/>
            <person name="Pursley I."/>
            <person name="Horton D.L."/>
            <person name="Alikhan N.F."/>
            <person name="Baker D."/>
            <person name="Gharbi K."/>
            <person name="Hall N."/>
            <person name="Watson M."/>
            <person name="Adriaenssens E.M."/>
            <person name="Foster-Nyarko E."/>
            <person name="Jarju S."/>
            <person name="Secka A."/>
            <person name="Antonio M."/>
            <person name="Oren A."/>
            <person name="Chaudhuri R.R."/>
            <person name="La Ragione R."/>
            <person name="Hildebrand F."/>
            <person name="Pallen M.J."/>
        </authorList>
    </citation>
    <scope>NUCLEOTIDE SEQUENCE</scope>
    <source>
        <strain evidence="3">ChiHjej12B11-1927</strain>
    </source>
</reference>
<proteinExistence type="predicted"/>
<evidence type="ECO:0000313" key="4">
    <source>
        <dbReference type="Proteomes" id="UP000824230"/>
    </source>
</evidence>
<gene>
    <name evidence="3" type="ORF">H9738_11465</name>
</gene>
<evidence type="ECO:0000313" key="3">
    <source>
        <dbReference type="EMBL" id="HIX38466.1"/>
    </source>
</evidence>
<keyword evidence="1" id="KW-0812">Transmembrane</keyword>
<dbReference type="EMBL" id="DXFG01000254">
    <property type="protein sequence ID" value="HIX38466.1"/>
    <property type="molecule type" value="Genomic_DNA"/>
</dbReference>
<reference evidence="3" key="2">
    <citation type="submission" date="2021-04" db="EMBL/GenBank/DDBJ databases">
        <authorList>
            <person name="Gilroy R."/>
        </authorList>
    </citation>
    <scope>NUCLEOTIDE SEQUENCE</scope>
    <source>
        <strain evidence="3">ChiHjej12B11-1927</strain>
    </source>
</reference>
<dbReference type="SUPFAM" id="SSF49373">
    <property type="entry name" value="Invasin/intimin cell-adhesion fragments"/>
    <property type="match status" value="3"/>
</dbReference>
<dbReference type="AlphaFoldDB" id="A0A9D2ANA4"/>
<protein>
    <submittedName>
        <fullName evidence="3">Ig-like domain-containing protein</fullName>
    </submittedName>
</protein>
<organism evidence="3 4">
    <name type="scientific">Candidatus Blautia pullistercoris</name>
    <dbReference type="NCBI Taxonomy" id="2838499"/>
    <lineage>
        <taxon>Bacteria</taxon>
        <taxon>Bacillati</taxon>
        <taxon>Bacillota</taxon>
        <taxon>Clostridia</taxon>
        <taxon>Lachnospirales</taxon>
        <taxon>Lachnospiraceae</taxon>
        <taxon>Blautia</taxon>
    </lineage>
</organism>
<dbReference type="Pfam" id="PF02368">
    <property type="entry name" value="Big_2"/>
    <property type="match status" value="1"/>
</dbReference>
<sequence length="284" mass="30703">MPDKLQMDTTAVVTAGVLPDNATDKSVEWGSSDESIAEIDQEGKITAKKSGNVTIHCKAKNGIEAQVPLEIFEVFPEEIKTNVESIRLEGGKQQALEVEILPDNTNNKEYQISVEDKNVAEVQDNNMIYAMNDGNTAIVIQAGNNVTKRISLTVYHIPVEQVEIDDGELDYVYTAFLDNAIDIDSQIELTASVYPANATFSKISWESSNPEVISVSGEKFKINSTGDVVLTAKSHDGAESSIELTVVSEEMIIGICVGGGAVCLIIVGMIAVLKKKSKGINRAH</sequence>
<accession>A0A9D2ANA4</accession>
<feature type="domain" description="BIG2" evidence="2">
    <location>
        <begin position="75"/>
        <end position="152"/>
    </location>
</feature>